<proteinExistence type="predicted"/>
<evidence type="ECO:0000256" key="1">
    <source>
        <dbReference type="SAM" id="MobiDB-lite"/>
    </source>
</evidence>
<gene>
    <name evidence="2" type="ORF">GQ55_9G354000</name>
</gene>
<evidence type="ECO:0000313" key="2">
    <source>
        <dbReference type="EMBL" id="PUZ39687.1"/>
    </source>
</evidence>
<keyword evidence="3" id="KW-1185">Reference proteome</keyword>
<sequence>MWVREGKRESAGSSRICSGSKRRHGEERASAGWGAAAQVLGRHVARGKAARGQQELGTWPVRAVGSGREETRGGGLEVDEGGLSCNFPNVQGLHCKT</sequence>
<dbReference type="Proteomes" id="UP000244336">
    <property type="component" value="Chromosome 9"/>
</dbReference>
<accession>A0A2T7C8M0</accession>
<feature type="compositionally biased region" description="Basic and acidic residues" evidence="1">
    <location>
        <begin position="1"/>
        <end position="10"/>
    </location>
</feature>
<reference evidence="2 3" key="1">
    <citation type="submission" date="2018-04" db="EMBL/GenBank/DDBJ databases">
        <title>WGS assembly of Panicum hallii var. hallii HAL2.</title>
        <authorList>
            <person name="Lovell J."/>
            <person name="Jenkins J."/>
            <person name="Lowry D."/>
            <person name="Mamidi S."/>
            <person name="Sreedasyam A."/>
            <person name="Weng X."/>
            <person name="Barry K."/>
            <person name="Bonette J."/>
            <person name="Campitelli B."/>
            <person name="Daum C."/>
            <person name="Gordon S."/>
            <person name="Gould B."/>
            <person name="Lipzen A."/>
            <person name="MacQueen A."/>
            <person name="Palacio-Mejia J."/>
            <person name="Plott C."/>
            <person name="Shakirov E."/>
            <person name="Shu S."/>
            <person name="Yoshinaga Y."/>
            <person name="Zane M."/>
            <person name="Rokhsar D."/>
            <person name="Grimwood J."/>
            <person name="Schmutz J."/>
            <person name="Juenger T."/>
        </authorList>
    </citation>
    <scope>NUCLEOTIDE SEQUENCE [LARGE SCALE GENOMIC DNA]</scope>
    <source>
        <strain evidence="3">cv. HAL2</strain>
    </source>
</reference>
<dbReference type="AlphaFoldDB" id="A0A2T7C8M0"/>
<evidence type="ECO:0000313" key="3">
    <source>
        <dbReference type="Proteomes" id="UP000244336"/>
    </source>
</evidence>
<name>A0A2T7C8M0_9POAL</name>
<feature type="region of interest" description="Disordered" evidence="1">
    <location>
        <begin position="1"/>
        <end position="32"/>
    </location>
</feature>
<dbReference type="EMBL" id="CM009757">
    <property type="protein sequence ID" value="PUZ39687.1"/>
    <property type="molecule type" value="Genomic_DNA"/>
</dbReference>
<organism evidence="2 3">
    <name type="scientific">Panicum hallii var. hallii</name>
    <dbReference type="NCBI Taxonomy" id="1504633"/>
    <lineage>
        <taxon>Eukaryota</taxon>
        <taxon>Viridiplantae</taxon>
        <taxon>Streptophyta</taxon>
        <taxon>Embryophyta</taxon>
        <taxon>Tracheophyta</taxon>
        <taxon>Spermatophyta</taxon>
        <taxon>Magnoliopsida</taxon>
        <taxon>Liliopsida</taxon>
        <taxon>Poales</taxon>
        <taxon>Poaceae</taxon>
        <taxon>PACMAD clade</taxon>
        <taxon>Panicoideae</taxon>
        <taxon>Panicodae</taxon>
        <taxon>Paniceae</taxon>
        <taxon>Panicinae</taxon>
        <taxon>Panicum</taxon>
        <taxon>Panicum sect. Panicum</taxon>
    </lineage>
</organism>
<protein>
    <submittedName>
        <fullName evidence="2">Uncharacterized protein</fullName>
    </submittedName>
</protein>
<dbReference type="Gramene" id="PUZ39687">
    <property type="protein sequence ID" value="PUZ39687"/>
    <property type="gene ID" value="GQ55_9G354000"/>
</dbReference>